<dbReference type="SUPFAM" id="SSF56059">
    <property type="entry name" value="Glutathione synthetase ATP-binding domain-like"/>
    <property type="match status" value="1"/>
</dbReference>
<protein>
    <submittedName>
        <fullName evidence="3">Phosphoenolpyruvate synthase</fullName>
    </submittedName>
</protein>
<accession>A0ABT8N9B1</accession>
<feature type="domain" description="Pyruvate phosphate dikinase AMP/ATP-binding" evidence="2">
    <location>
        <begin position="17"/>
        <end position="313"/>
    </location>
</feature>
<dbReference type="PANTHER" id="PTHR43615">
    <property type="entry name" value="PHOSPHOENOLPYRUVATE SYNTHASE-RELATED"/>
    <property type="match status" value="1"/>
</dbReference>
<keyword evidence="4" id="KW-1185">Reference proteome</keyword>
<dbReference type="PANTHER" id="PTHR43615:SF1">
    <property type="entry name" value="PPDK_N DOMAIN-CONTAINING PROTEIN"/>
    <property type="match status" value="1"/>
</dbReference>
<name>A0ABT8N9B1_9BACL</name>
<dbReference type="RefSeq" id="WP_301854880.1">
    <property type="nucleotide sequence ID" value="NZ_JAUJWU010000001.1"/>
</dbReference>
<dbReference type="InterPro" id="IPR036637">
    <property type="entry name" value="Phosphohistidine_dom_sf"/>
</dbReference>
<dbReference type="Pfam" id="PF00391">
    <property type="entry name" value="PEP-utilizers"/>
    <property type="match status" value="1"/>
</dbReference>
<dbReference type="NCBIfam" id="NF004878">
    <property type="entry name" value="PRK06241.1-3"/>
    <property type="match status" value="1"/>
</dbReference>
<dbReference type="Proteomes" id="UP001172142">
    <property type="component" value="Unassembled WGS sequence"/>
</dbReference>
<gene>
    <name evidence="3" type="ORF">QWY13_03165</name>
</gene>
<proteinExistence type="predicted"/>
<evidence type="ECO:0000259" key="2">
    <source>
        <dbReference type="Pfam" id="PF01326"/>
    </source>
</evidence>
<organism evidence="3 4">
    <name type="scientific">Planococcus shenhongbingii</name>
    <dbReference type="NCBI Taxonomy" id="3058398"/>
    <lineage>
        <taxon>Bacteria</taxon>
        <taxon>Bacillati</taxon>
        <taxon>Bacillota</taxon>
        <taxon>Bacilli</taxon>
        <taxon>Bacillales</taxon>
        <taxon>Caryophanaceae</taxon>
        <taxon>Planococcus</taxon>
    </lineage>
</organism>
<dbReference type="EMBL" id="JAUJWU010000001">
    <property type="protein sequence ID" value="MDN7244481.1"/>
    <property type="molecule type" value="Genomic_DNA"/>
</dbReference>
<evidence type="ECO:0000313" key="3">
    <source>
        <dbReference type="EMBL" id="MDN7244481.1"/>
    </source>
</evidence>
<evidence type="ECO:0000313" key="4">
    <source>
        <dbReference type="Proteomes" id="UP001172142"/>
    </source>
</evidence>
<dbReference type="InterPro" id="IPR051549">
    <property type="entry name" value="PEP_Utilizing_Enz"/>
</dbReference>
<feature type="domain" description="PEP-utilising enzyme mobile" evidence="1">
    <location>
        <begin position="810"/>
        <end position="880"/>
    </location>
</feature>
<reference evidence="3 4" key="1">
    <citation type="submission" date="2023-07" db="EMBL/GenBank/DDBJ databases">
        <title>Novel species in genus Planococcus.</title>
        <authorList>
            <person name="Ning S."/>
        </authorList>
    </citation>
    <scope>NUCLEOTIDE SEQUENCE [LARGE SCALE GENOMIC DNA]</scope>
    <source>
        <strain evidence="3 4">N017</strain>
    </source>
</reference>
<dbReference type="Gene3D" id="3.50.30.10">
    <property type="entry name" value="Phosphohistidine domain"/>
    <property type="match status" value="1"/>
</dbReference>
<evidence type="ECO:0000259" key="1">
    <source>
        <dbReference type="Pfam" id="PF00391"/>
    </source>
</evidence>
<dbReference type="InterPro" id="IPR002192">
    <property type="entry name" value="PPDK_AMP/ATP-bd"/>
</dbReference>
<dbReference type="SUPFAM" id="SSF52009">
    <property type="entry name" value="Phosphohistidine domain"/>
    <property type="match status" value="1"/>
</dbReference>
<dbReference type="Gene3D" id="3.30.1490.20">
    <property type="entry name" value="ATP-grasp fold, A domain"/>
    <property type="match status" value="1"/>
</dbReference>
<dbReference type="Gene3D" id="3.30.470.20">
    <property type="entry name" value="ATP-grasp fold, B domain"/>
    <property type="match status" value="1"/>
</dbReference>
<comment type="caution">
    <text evidence="3">The sequence shown here is derived from an EMBL/GenBank/DDBJ whole genome shotgun (WGS) entry which is preliminary data.</text>
</comment>
<dbReference type="Pfam" id="PF01326">
    <property type="entry name" value="PPDK_N"/>
    <property type="match status" value="1"/>
</dbReference>
<dbReference type="InterPro" id="IPR008279">
    <property type="entry name" value="PEP-util_enz_mobile_dom"/>
</dbReference>
<sequence length="895" mass="99513">MEKYVLNFTEINRNHLPLVGGKGANLGELAGAGFPVPTGFCVTTSAYRKLIQSSTKMEELFAFLDKLSPEEFDQIRIVASQIREHLVSLPMPEDIKREILSAWKSAGEKQSYAVRSSATAEDLPNASFAGQQDTFLNVIGAEALLSAVQNCWASLFTDRAISYRAKNGFGHRSVYLSVVVQEMVFPEVSGIMFTADPITGHRHTISIDASFGLGEALVSGLVSADLYQVRHNQIFYKQIAKKELAIYALPKGGTIKKALSPAFQEIQALPNHKILQLAEIGQQIENHYGSEQDIEWGLVGGEFKILQSRPITSLYPLPFVNDEQFHVFINFGYIQMMTDPMQPLSFSLLSNVTNFINKNTVAPENRVLREAGGRAFADFTGALTLPPVRHRLLKLMSGMDELLASALSEAISRSEFQRVYVPKKTVLLRLRRIAPMAVPVAFKVAANYWFKDPAKANSKATNFINRYVKATELKLQKVTGPERIRMIEQGMGNMFPQVLSKIIPYFITGMLASEALKKKLDQRLGKEQSALLLGKLYKSLPGNVTTEMGLQLGDLADFTREKPELIHYLQTVDHESFYASLGDIPGGMEFKQKLDHFLIKYGARCIGEIDMAKPRWQEDPAQLISSIISNLQTMAYGEHRKRFEQGKKDAEAAGQEIIRQFSGIDQRYVAKLVKLYRNLMGMREHHKFALVKLMYLYKLAILEEAEFLIHKGRLFQTQDIFFLSSEELIGLLEGQPSKNLLEVIESRKKQHALNYKLKTPRVMTSDGEMIEGKPRAAKGPKDALIGTPVSSGSVTGVARVVLRAEDAQLNPGEILIAPYTDPGWTPLFTSAVGLVTEVGGMMTHGSVVAREYGIPAVVGVDMATELIKDGDVIKVDGTNGYVQILSRKEKLTVSP</sequence>
<dbReference type="InterPro" id="IPR013815">
    <property type="entry name" value="ATP_grasp_subdomain_1"/>
</dbReference>
<dbReference type="NCBIfam" id="NF004877">
    <property type="entry name" value="PRK06241.1-2"/>
    <property type="match status" value="1"/>
</dbReference>